<reference evidence="3 4" key="1">
    <citation type="journal article" date="2015" name="BMC Genomics">
        <title>Insights from the genome of Ophiocordyceps polyrhachis-furcata to pathogenicity and host specificity in insect fungi.</title>
        <authorList>
            <person name="Wichadakul D."/>
            <person name="Kobmoo N."/>
            <person name="Ingsriswang S."/>
            <person name="Tangphatsornruang S."/>
            <person name="Chantasingh D."/>
            <person name="Luangsa-ard J.J."/>
            <person name="Eurwilaichitr L."/>
        </authorList>
    </citation>
    <scope>NUCLEOTIDE SEQUENCE [LARGE SCALE GENOMIC DNA]</scope>
    <source>
        <strain evidence="3 4">BCC 54312</strain>
    </source>
</reference>
<evidence type="ECO:0000313" key="3">
    <source>
        <dbReference type="EMBL" id="RCI11360.1"/>
    </source>
</evidence>
<keyword evidence="2" id="KW-0732">Signal</keyword>
<feature type="region of interest" description="Disordered" evidence="1">
    <location>
        <begin position="693"/>
        <end position="713"/>
    </location>
</feature>
<evidence type="ECO:0000256" key="2">
    <source>
        <dbReference type="SAM" id="SignalP"/>
    </source>
</evidence>
<name>A0A367LAB1_9HYPO</name>
<protein>
    <recommendedName>
        <fullName evidence="5">Pentatricopeptide repeat domain-containing protein</fullName>
    </recommendedName>
</protein>
<feature type="chain" id="PRO_5016802907" description="Pentatricopeptide repeat domain-containing protein" evidence="2">
    <location>
        <begin position="19"/>
        <end position="726"/>
    </location>
</feature>
<feature type="signal peptide" evidence="2">
    <location>
        <begin position="1"/>
        <end position="18"/>
    </location>
</feature>
<dbReference type="AlphaFoldDB" id="A0A367LAB1"/>
<keyword evidence="4" id="KW-1185">Reference proteome</keyword>
<evidence type="ECO:0000256" key="1">
    <source>
        <dbReference type="SAM" id="MobiDB-lite"/>
    </source>
</evidence>
<dbReference type="Proteomes" id="UP000253664">
    <property type="component" value="Unassembled WGS sequence"/>
</dbReference>
<evidence type="ECO:0000313" key="4">
    <source>
        <dbReference type="Proteomes" id="UP000253664"/>
    </source>
</evidence>
<organism evidence="3 4">
    <name type="scientific">Ophiocordyceps polyrhachis-furcata BCC 54312</name>
    <dbReference type="NCBI Taxonomy" id="1330021"/>
    <lineage>
        <taxon>Eukaryota</taxon>
        <taxon>Fungi</taxon>
        <taxon>Dikarya</taxon>
        <taxon>Ascomycota</taxon>
        <taxon>Pezizomycotina</taxon>
        <taxon>Sordariomycetes</taxon>
        <taxon>Hypocreomycetidae</taxon>
        <taxon>Hypocreales</taxon>
        <taxon>Ophiocordycipitaceae</taxon>
        <taxon>Ophiocordyceps</taxon>
    </lineage>
</organism>
<evidence type="ECO:0008006" key="5">
    <source>
        <dbReference type="Google" id="ProtNLM"/>
    </source>
</evidence>
<comment type="caution">
    <text evidence="3">The sequence shown here is derived from an EMBL/GenBank/DDBJ whole genome shotgun (WGS) entry which is preliminary data.</text>
</comment>
<dbReference type="STRING" id="1330021.A0A367LAB1"/>
<accession>A0A367LAB1</accession>
<dbReference type="EMBL" id="LKCN02000010">
    <property type="protein sequence ID" value="RCI11360.1"/>
    <property type="molecule type" value="Genomic_DNA"/>
</dbReference>
<dbReference type="OrthoDB" id="185373at2759"/>
<sequence>MLSLWLGFTLLRPCGCRACNSALRGGSRRVTTAARRRKPSLAEILTACYSTVILSATCADAFRKDRRRIEIDQKLDAARKALVDLQNSDATRKLDARPYDTPTPDMTRRQMIAVWGALKNIYNDRSFMEDAYISRPVGGWDLVKHLKIRLYNCPDRRELSNRRKTDYDGLERAAVAEQQDPTIRLREARDETHLFYEVAAVERLVCRFVCRAKRQEIASRSTPWLRDAIERMLNKGGVEYAFPEVDRARWRRNVEILTQHLRQCIASSGESLRQKIGKVCYNLLVSAYAPDIFVYNTLIVAFSRAYLNTFADIVIWSFFHERCMRPTALTYVLVLNHYSVRSDYGNFLKVIGRIAGCDGEVGGKIARRHIEECERGGKLGKWARDDGIRTQIGEWVFQHVPLTRNLMNEIVRGLVRFKLFQQAVYLYFACMACKFFFSPAMVRNLLDECVNALDRRAAVELIRGLINHSREWKAAMMTGDVETDWYLINRIYTLLEICGLRCGPEQVSEQYLDALGISPASLAGLLADLDLHQHWLRKPCFPLSVEGEPSVVRSQSRLLQIQSLRREVDVVRGTTRSLESTLLYPCFPLEFRLLMVQFIGEQALEYSSRLMDETGELLNSIVGFGPWLVPLLWDRRMCARELFVKRQRLEQDYLARVMSTESEAELEDLMRERHNSREAEVLVAELRMSATIAQSRRQPEAPPGIRATESDPTRDRILKLLLTEKK</sequence>
<gene>
    <name evidence="3" type="ORF">L249_7134</name>
</gene>
<proteinExistence type="predicted"/>